<dbReference type="SUPFAM" id="SSF54447">
    <property type="entry name" value="ssDNA-binding transcriptional regulator domain"/>
    <property type="match status" value="1"/>
</dbReference>
<dbReference type="GO" id="GO:0060261">
    <property type="term" value="P:positive regulation of transcription initiation by RNA polymerase II"/>
    <property type="evidence" value="ECO:0007669"/>
    <property type="project" value="InterPro"/>
</dbReference>
<feature type="domain" description="DEK-C" evidence="8">
    <location>
        <begin position="3"/>
        <end position="60"/>
    </location>
</feature>
<feature type="compositionally biased region" description="Acidic residues" evidence="7">
    <location>
        <begin position="123"/>
        <end position="133"/>
    </location>
</feature>
<dbReference type="PIRSF" id="PIRSF038156">
    <property type="entry name" value="RNA_pol_II_KELP"/>
    <property type="match status" value="1"/>
</dbReference>
<feature type="compositionally biased region" description="Basic and acidic residues" evidence="7">
    <location>
        <begin position="73"/>
        <end position="85"/>
    </location>
</feature>
<comment type="subcellular location">
    <subcellularLocation>
        <location evidence="1">Nucleus</location>
    </subcellularLocation>
</comment>
<keyword evidence="3" id="KW-0805">Transcription regulation</keyword>
<comment type="caution">
    <text evidence="9">The sequence shown here is derived from an EMBL/GenBank/DDBJ whole genome shotgun (WGS) entry which is preliminary data.</text>
</comment>
<dbReference type="InterPro" id="IPR045125">
    <property type="entry name" value="Sub1/Tcp4-like"/>
</dbReference>
<evidence type="ECO:0000256" key="6">
    <source>
        <dbReference type="ARBA" id="ARBA00023242"/>
    </source>
</evidence>
<sequence length="224" mass="25277">MDNPSEKLLEESVKRILEHADMNLLTESKVRKLAGEDTGLDLNIPANRKVVKRVIEDFFRQNAEEESEGTSGSDRDGKEIEEAKGKRIQHVVKEKRKAIIEEDSDYSEDKCSNKKQIVAMQVESDDGDDDASSQEEVPTRKQGKSNFRKNDDGDVVVCQLGPKRNLTVQEFKGNLLVSIREYYEKDGKQLPSAKGVSLSIEQWNALKEGIPDIQAAIKRIQRSC</sequence>
<dbReference type="InterPro" id="IPR009044">
    <property type="entry name" value="ssDNA-bd_transcriptional_reg"/>
</dbReference>
<dbReference type="GO" id="GO:0003677">
    <property type="term" value="F:DNA binding"/>
    <property type="evidence" value="ECO:0007669"/>
    <property type="project" value="UniProtKB-KW"/>
</dbReference>
<keyword evidence="5" id="KW-0804">Transcription</keyword>
<evidence type="ECO:0000259" key="8">
    <source>
        <dbReference type="PROSITE" id="PS51998"/>
    </source>
</evidence>
<dbReference type="GO" id="GO:0003713">
    <property type="term" value="F:transcription coactivator activity"/>
    <property type="evidence" value="ECO:0007669"/>
    <property type="project" value="InterPro"/>
</dbReference>
<keyword evidence="6" id="KW-0539">Nucleus</keyword>
<dbReference type="Pfam" id="PF02229">
    <property type="entry name" value="PC4"/>
    <property type="match status" value="1"/>
</dbReference>
<proteinExistence type="inferred from homology"/>
<feature type="region of interest" description="Disordered" evidence="7">
    <location>
        <begin position="122"/>
        <end position="152"/>
    </location>
</feature>
<name>A0A176VBB3_MARPO</name>
<protein>
    <recommendedName>
        <fullName evidence="8">DEK-C domain-containing protein</fullName>
    </recommendedName>
</protein>
<dbReference type="InterPro" id="IPR014876">
    <property type="entry name" value="DEK_C"/>
</dbReference>
<dbReference type="EMBL" id="LVLJ01004129">
    <property type="protein sequence ID" value="OAE18124.1"/>
    <property type="molecule type" value="Genomic_DNA"/>
</dbReference>
<reference evidence="9" key="1">
    <citation type="submission" date="2016-03" db="EMBL/GenBank/DDBJ databases">
        <title>Mechanisms controlling the formation of the plant cell surface in tip-growing cells are functionally conserved among land plants.</title>
        <authorList>
            <person name="Honkanen S."/>
            <person name="Jones V.A."/>
            <person name="Morieri G."/>
            <person name="Champion C."/>
            <person name="Hetherington A.J."/>
            <person name="Kelly S."/>
            <person name="Saint-Marcoux D."/>
            <person name="Proust H."/>
            <person name="Prescott H."/>
            <person name="Dolan L."/>
        </authorList>
    </citation>
    <scope>NUCLEOTIDE SEQUENCE [LARGE SCALE GENOMIC DNA]</scope>
    <source>
        <tissue evidence="9">Whole gametophyte</tissue>
    </source>
</reference>
<evidence type="ECO:0000256" key="7">
    <source>
        <dbReference type="SAM" id="MobiDB-lite"/>
    </source>
</evidence>
<evidence type="ECO:0000256" key="1">
    <source>
        <dbReference type="ARBA" id="ARBA00004123"/>
    </source>
</evidence>
<evidence type="ECO:0000256" key="4">
    <source>
        <dbReference type="ARBA" id="ARBA00023125"/>
    </source>
</evidence>
<evidence type="ECO:0000256" key="5">
    <source>
        <dbReference type="ARBA" id="ARBA00023163"/>
    </source>
</evidence>
<accession>A0A176VBB3</accession>
<dbReference type="AlphaFoldDB" id="A0A176VBB3"/>
<organism evidence="9 10">
    <name type="scientific">Marchantia polymorpha subsp. ruderalis</name>
    <dbReference type="NCBI Taxonomy" id="1480154"/>
    <lineage>
        <taxon>Eukaryota</taxon>
        <taxon>Viridiplantae</taxon>
        <taxon>Streptophyta</taxon>
        <taxon>Embryophyta</taxon>
        <taxon>Marchantiophyta</taxon>
        <taxon>Marchantiopsida</taxon>
        <taxon>Marchantiidae</taxon>
        <taxon>Marchantiales</taxon>
        <taxon>Marchantiaceae</taxon>
        <taxon>Marchantia</taxon>
    </lineage>
</organism>
<evidence type="ECO:0000256" key="2">
    <source>
        <dbReference type="ARBA" id="ARBA00009001"/>
    </source>
</evidence>
<dbReference type="InterPro" id="IPR017415">
    <property type="entry name" value="KELP"/>
</dbReference>
<evidence type="ECO:0000313" key="9">
    <source>
        <dbReference type="EMBL" id="OAE18124.1"/>
    </source>
</evidence>
<dbReference type="Proteomes" id="UP000077202">
    <property type="component" value="Unassembled WGS sequence"/>
</dbReference>
<keyword evidence="4" id="KW-0238">DNA-binding</keyword>
<dbReference type="GO" id="GO:0005634">
    <property type="term" value="C:nucleus"/>
    <property type="evidence" value="ECO:0007669"/>
    <property type="project" value="UniProtKB-SubCell"/>
</dbReference>
<dbReference type="Gene3D" id="2.30.31.10">
    <property type="entry name" value="Transcriptional Coactivator Pc4, Chain A"/>
    <property type="match status" value="1"/>
</dbReference>
<feature type="region of interest" description="Disordered" evidence="7">
    <location>
        <begin position="60"/>
        <end position="87"/>
    </location>
</feature>
<dbReference type="PANTHER" id="PTHR13215">
    <property type="entry name" value="RNA POLYMERASE II TRANSCRIPTIONAL COACTIVATOR"/>
    <property type="match status" value="1"/>
</dbReference>
<evidence type="ECO:0000313" key="10">
    <source>
        <dbReference type="Proteomes" id="UP000077202"/>
    </source>
</evidence>
<evidence type="ECO:0000256" key="3">
    <source>
        <dbReference type="ARBA" id="ARBA00023015"/>
    </source>
</evidence>
<dbReference type="PROSITE" id="PS51998">
    <property type="entry name" value="DEK_C"/>
    <property type="match status" value="1"/>
</dbReference>
<comment type="similarity">
    <text evidence="2">Belongs to the transcriptional coactivator PC4 family.</text>
</comment>
<keyword evidence="10" id="KW-1185">Reference proteome</keyword>
<dbReference type="Pfam" id="PF08766">
    <property type="entry name" value="DEK_C"/>
    <property type="match status" value="1"/>
</dbReference>
<gene>
    <name evidence="9" type="ORF">AXG93_4101s1110</name>
</gene>
<dbReference type="InterPro" id="IPR003173">
    <property type="entry name" value="PC4_C"/>
</dbReference>